<dbReference type="GO" id="GO:0006289">
    <property type="term" value="P:nucleotide-excision repair"/>
    <property type="evidence" value="ECO:0007669"/>
    <property type="project" value="InterPro"/>
</dbReference>
<feature type="domain" description="UvrC family homology region profile" evidence="3">
    <location>
        <begin position="113"/>
        <end position="345"/>
    </location>
</feature>
<evidence type="ECO:0000313" key="5">
    <source>
        <dbReference type="Proteomes" id="UP000186670"/>
    </source>
</evidence>
<evidence type="ECO:0008006" key="6">
    <source>
        <dbReference type="Google" id="ProtNLM"/>
    </source>
</evidence>
<proteinExistence type="predicted"/>
<feature type="domain" description="GIY-YIG" evidence="2">
    <location>
        <begin position="13"/>
        <end position="93"/>
    </location>
</feature>
<dbReference type="InterPro" id="IPR050066">
    <property type="entry name" value="UvrABC_protein_C"/>
</dbReference>
<evidence type="ECO:0000259" key="1">
    <source>
        <dbReference type="PROSITE" id="PS50151"/>
    </source>
</evidence>
<dbReference type="InterPro" id="IPR000305">
    <property type="entry name" value="GIY-YIG_endonuc"/>
</dbReference>
<dbReference type="EMBL" id="MEZZ01000039">
    <property type="protein sequence ID" value="OGD68123.1"/>
    <property type="molecule type" value="Genomic_DNA"/>
</dbReference>
<dbReference type="CDD" id="cd10434">
    <property type="entry name" value="GIY-YIG_UvrC_Cho"/>
    <property type="match status" value="1"/>
</dbReference>
<protein>
    <recommendedName>
        <fullName evidence="6">Excinuclease ABC subunit C</fullName>
    </recommendedName>
</protein>
<dbReference type="InterPro" id="IPR001943">
    <property type="entry name" value="UVR_dom"/>
</dbReference>
<dbReference type="SUPFAM" id="SSF46600">
    <property type="entry name" value="C-terminal UvrC-binding domain of UvrB"/>
    <property type="match status" value="1"/>
</dbReference>
<dbReference type="SMART" id="SM00465">
    <property type="entry name" value="GIYc"/>
    <property type="match status" value="1"/>
</dbReference>
<dbReference type="GO" id="GO:0009381">
    <property type="term" value="F:excinuclease ABC activity"/>
    <property type="evidence" value="ECO:0007669"/>
    <property type="project" value="InterPro"/>
</dbReference>
<dbReference type="Pfam" id="PF01541">
    <property type="entry name" value="GIY-YIG"/>
    <property type="match status" value="1"/>
</dbReference>
<sequence>MFDLNKKIKNIPDSPGVYLFKKGGNILYIGKATSLHNRIKSYFGDDLVLRRGPKITKMMESVDDIDWKETDSVLEALILEANLIKKHNPSANTIGKDNKSYNHVVITNEEYPRIILVREHDLQHKENLGFDIKYQFGPFPYALQLKEALKIVRKIFPFRGEKDLGPRDLSKKKIKSSLNVELGLSPDFSVVLKSDYNKTVRSIKMFFEGKKESLLKKLEKDMKYFVKKQEFEKADKTKRQIFALSHIQDIALLKEQNISEGNRIEAYDIAHMSEKNRVGVMTVIEGGMIKTSEYKKFNIRSVGGGDTGALREILERRFTHDEWRMPKIIIVDGGKAQKNIAEKVLSDFGYKISVVAVTKDEHHRARGFLGNSEIISKNERDILLANSEAHRFAIKFHKQKRRKEFNQK</sequence>
<evidence type="ECO:0000259" key="2">
    <source>
        <dbReference type="PROSITE" id="PS50164"/>
    </source>
</evidence>
<organism evidence="4 5">
    <name type="scientific">Candidatus Campbellbacteria bacterium RIFCSPHIGHO2_01_FULL_34_10</name>
    <dbReference type="NCBI Taxonomy" id="1797577"/>
    <lineage>
        <taxon>Bacteria</taxon>
        <taxon>Candidatus Campbelliibacteriota</taxon>
    </lineage>
</organism>
<dbReference type="PROSITE" id="PS50165">
    <property type="entry name" value="UVRC"/>
    <property type="match status" value="1"/>
</dbReference>
<dbReference type="Pfam" id="PF02151">
    <property type="entry name" value="UVR"/>
    <property type="match status" value="1"/>
</dbReference>
<dbReference type="GO" id="GO:0009380">
    <property type="term" value="C:excinuclease repair complex"/>
    <property type="evidence" value="ECO:0007669"/>
    <property type="project" value="TreeGrafter"/>
</dbReference>
<dbReference type="PANTHER" id="PTHR30562">
    <property type="entry name" value="UVRC/OXIDOREDUCTASE"/>
    <property type="match status" value="1"/>
</dbReference>
<dbReference type="PROSITE" id="PS50164">
    <property type="entry name" value="GIY_YIG"/>
    <property type="match status" value="1"/>
</dbReference>
<dbReference type="InterPro" id="IPR036876">
    <property type="entry name" value="UVR_dom_sf"/>
</dbReference>
<dbReference type="InterPro" id="IPR035901">
    <property type="entry name" value="GIY-YIG_endonuc_sf"/>
</dbReference>
<dbReference type="Gene3D" id="3.40.1440.10">
    <property type="entry name" value="GIY-YIG endonuclease"/>
    <property type="match status" value="1"/>
</dbReference>
<dbReference type="Pfam" id="PF08459">
    <property type="entry name" value="UvrC_RNaseH_dom"/>
    <property type="match status" value="1"/>
</dbReference>
<dbReference type="Gene3D" id="3.30.420.340">
    <property type="entry name" value="UvrC, RNAse H endonuclease domain"/>
    <property type="match status" value="1"/>
</dbReference>
<evidence type="ECO:0000313" key="4">
    <source>
        <dbReference type="EMBL" id="OGD68123.1"/>
    </source>
</evidence>
<dbReference type="InterPro" id="IPR038476">
    <property type="entry name" value="UvrC_RNase_H_dom_sf"/>
</dbReference>
<dbReference type="InterPro" id="IPR047296">
    <property type="entry name" value="GIY-YIG_UvrC_Cho"/>
</dbReference>
<dbReference type="Proteomes" id="UP000186670">
    <property type="component" value="Unassembled WGS sequence"/>
</dbReference>
<name>A0A1F5EL76_9BACT</name>
<dbReference type="PROSITE" id="PS50151">
    <property type="entry name" value="UVR"/>
    <property type="match status" value="1"/>
</dbReference>
<reference evidence="4 5" key="1">
    <citation type="journal article" date="2016" name="Nat. Commun.">
        <title>Thousands of microbial genomes shed light on interconnected biogeochemical processes in an aquifer system.</title>
        <authorList>
            <person name="Anantharaman K."/>
            <person name="Brown C.T."/>
            <person name="Hug L.A."/>
            <person name="Sharon I."/>
            <person name="Castelle C.J."/>
            <person name="Probst A.J."/>
            <person name="Thomas B.C."/>
            <person name="Singh A."/>
            <person name="Wilkins M.J."/>
            <person name="Karaoz U."/>
            <person name="Brodie E.L."/>
            <person name="Williams K.H."/>
            <person name="Hubbard S.S."/>
            <person name="Banfield J.F."/>
        </authorList>
    </citation>
    <scope>NUCLEOTIDE SEQUENCE [LARGE SCALE GENOMIC DNA]</scope>
</reference>
<dbReference type="PANTHER" id="PTHR30562:SF1">
    <property type="entry name" value="UVRABC SYSTEM PROTEIN C"/>
    <property type="match status" value="1"/>
</dbReference>
<gene>
    <name evidence="4" type="ORF">A2811_00745</name>
</gene>
<accession>A0A1F5EL76</accession>
<dbReference type="SUPFAM" id="SSF82771">
    <property type="entry name" value="GIY-YIG endonuclease"/>
    <property type="match status" value="1"/>
</dbReference>
<dbReference type="InterPro" id="IPR001162">
    <property type="entry name" value="UvrC_RNase_H_dom"/>
</dbReference>
<dbReference type="AlphaFoldDB" id="A0A1F5EL76"/>
<evidence type="ECO:0000259" key="3">
    <source>
        <dbReference type="PROSITE" id="PS50165"/>
    </source>
</evidence>
<comment type="caution">
    <text evidence="4">The sequence shown here is derived from an EMBL/GenBank/DDBJ whole genome shotgun (WGS) entry which is preliminary data.</text>
</comment>
<feature type="domain" description="UVR" evidence="1">
    <location>
        <begin position="212"/>
        <end position="247"/>
    </location>
</feature>